<reference evidence="1" key="1">
    <citation type="submission" date="2017-03" db="EMBL/GenBank/DDBJ databases">
        <authorList>
            <person name="Afonso C.L."/>
            <person name="Miller P.J."/>
            <person name="Scott M.A."/>
            <person name="Spackman E."/>
            <person name="Goraichik I."/>
            <person name="Dimitrov K.M."/>
            <person name="Suarez D.L."/>
            <person name="Swayne D.E."/>
        </authorList>
    </citation>
    <scope>NUCLEOTIDE SEQUENCE [LARGE SCALE GENOMIC DNA]</scope>
    <source>
        <strain evidence="1">CECT 7066</strain>
    </source>
</reference>
<dbReference type="AlphaFoldDB" id="A0A1Y5SYH2"/>
<evidence type="ECO:0000313" key="1">
    <source>
        <dbReference type="EMBL" id="SLN51652.1"/>
    </source>
</evidence>
<proteinExistence type="predicted"/>
<evidence type="ECO:0000313" key="2">
    <source>
        <dbReference type="Proteomes" id="UP000193870"/>
    </source>
</evidence>
<organism evidence="1 2">
    <name type="scientific">Palleronia marisminoris</name>
    <dbReference type="NCBI Taxonomy" id="315423"/>
    <lineage>
        <taxon>Bacteria</taxon>
        <taxon>Pseudomonadati</taxon>
        <taxon>Pseudomonadota</taxon>
        <taxon>Alphaproteobacteria</taxon>
        <taxon>Rhodobacterales</taxon>
        <taxon>Roseobacteraceae</taxon>
        <taxon>Palleronia</taxon>
    </lineage>
</organism>
<dbReference type="EMBL" id="FWFV01000006">
    <property type="protein sequence ID" value="SLN51652.1"/>
    <property type="molecule type" value="Genomic_DNA"/>
</dbReference>
<gene>
    <name evidence="1" type="ORF">PAM7066_02367</name>
</gene>
<name>A0A1Y5SYH2_9RHOB</name>
<sequence length="36" mass="4322">MKSRHSRLRRIARRIADLPLSPYAVDLDFTKPRKEK</sequence>
<dbReference type="Proteomes" id="UP000193870">
    <property type="component" value="Unassembled WGS sequence"/>
</dbReference>
<protein>
    <submittedName>
        <fullName evidence="1">Uncharacterized protein</fullName>
    </submittedName>
</protein>
<keyword evidence="2" id="KW-1185">Reference proteome</keyword>
<accession>A0A1Y5SYH2</accession>